<evidence type="ECO:0008006" key="4">
    <source>
        <dbReference type="Google" id="ProtNLM"/>
    </source>
</evidence>
<keyword evidence="1" id="KW-0732">Signal</keyword>
<accession>A0A8C1UTP3</accession>
<organism evidence="2 3">
    <name type="scientific">Cyprinus carpio</name>
    <name type="common">Common carp</name>
    <dbReference type="NCBI Taxonomy" id="7962"/>
    <lineage>
        <taxon>Eukaryota</taxon>
        <taxon>Metazoa</taxon>
        <taxon>Chordata</taxon>
        <taxon>Craniata</taxon>
        <taxon>Vertebrata</taxon>
        <taxon>Euteleostomi</taxon>
        <taxon>Actinopterygii</taxon>
        <taxon>Neopterygii</taxon>
        <taxon>Teleostei</taxon>
        <taxon>Ostariophysi</taxon>
        <taxon>Cypriniformes</taxon>
        <taxon>Cyprinidae</taxon>
        <taxon>Cyprininae</taxon>
        <taxon>Cyprinus</taxon>
    </lineage>
</organism>
<protein>
    <recommendedName>
        <fullName evidence="4">Interleukin-8</fullName>
    </recommendedName>
</protein>
<evidence type="ECO:0000256" key="1">
    <source>
        <dbReference type="SAM" id="SignalP"/>
    </source>
</evidence>
<reference evidence="2" key="1">
    <citation type="submission" date="2025-08" db="UniProtKB">
        <authorList>
            <consortium name="Ensembl"/>
        </authorList>
    </citation>
    <scope>IDENTIFICATION</scope>
</reference>
<dbReference type="Ensembl" id="ENSCCRT00015043337.1">
    <property type="protein sequence ID" value="ENSCCRP00015041922.1"/>
    <property type="gene ID" value="ENSCCRG00015017423.1"/>
</dbReference>
<evidence type="ECO:0000313" key="2">
    <source>
        <dbReference type="Ensembl" id="ENSCCRP00015041922.1"/>
    </source>
</evidence>
<feature type="signal peptide" evidence="1">
    <location>
        <begin position="1"/>
        <end position="24"/>
    </location>
</feature>
<dbReference type="Proteomes" id="UP000694700">
    <property type="component" value="Unplaced"/>
</dbReference>
<evidence type="ECO:0000313" key="3">
    <source>
        <dbReference type="Proteomes" id="UP000694700"/>
    </source>
</evidence>
<dbReference type="AlphaFoldDB" id="A0A8C1UTP3"/>
<name>A0A8C1UTP3_CYPCA</name>
<feature type="chain" id="PRO_5034682435" description="Interleukin-8" evidence="1">
    <location>
        <begin position="25"/>
        <end position="133"/>
    </location>
</feature>
<proteinExistence type="predicted"/>
<sequence length="133" mass="15200">MTLTVYALLAFNLGILLTVQVVESQYIPKTCQCPQAKIRIKGPFSDFKVTPKGPNSKCTCTIGFKCLIISLYFSLELYCRKIIVTCVSVRKEDKAKDCKEHKRSTRENTLQSLCKKRLNSEECTCLWRPRDAI</sequence>